<dbReference type="PANTHER" id="PTHR45713:SF15">
    <property type="entry name" value="F5_8 TYPE C DOMAIN-CONTAINING PROTEIN"/>
    <property type="match status" value="1"/>
</dbReference>
<sequence length="194" mass="21536">MLRRSGKRVAFFESYNVVDKMLGLITVLVVMVVSAECTGETDDTRTTRYERHRDLGGLFFSKNLILETSARSRVECATRCQVRQGCAAFTFSPVWGTCRQHKCFSTSLSPSYNSPGAETSSRKCLASGDRLSDFDVHIINSAGEETLCYHYTGPMRQGATETLYCPEPVVGRYVRIRKPAGVLSLCEVQVLGPN</sequence>
<dbReference type="InterPro" id="IPR008979">
    <property type="entry name" value="Galactose-bd-like_sf"/>
</dbReference>
<protein>
    <recommendedName>
        <fullName evidence="1">Apple domain-containing protein</fullName>
    </recommendedName>
</protein>
<dbReference type="Pfam" id="PF00024">
    <property type="entry name" value="PAN_1"/>
    <property type="match status" value="1"/>
</dbReference>
<gene>
    <name evidence="2" type="ORF">BaRGS_00030092</name>
</gene>
<dbReference type="InterPro" id="IPR003609">
    <property type="entry name" value="Pan_app"/>
</dbReference>
<dbReference type="PANTHER" id="PTHR45713">
    <property type="entry name" value="FTP DOMAIN-CONTAINING PROTEIN"/>
    <property type="match status" value="1"/>
</dbReference>
<reference evidence="2 3" key="1">
    <citation type="journal article" date="2023" name="Sci. Data">
        <title>Genome assembly of the Korean intertidal mud-creeper Batillaria attramentaria.</title>
        <authorList>
            <person name="Patra A.K."/>
            <person name="Ho P.T."/>
            <person name="Jun S."/>
            <person name="Lee S.J."/>
            <person name="Kim Y."/>
            <person name="Won Y.J."/>
        </authorList>
    </citation>
    <scope>NUCLEOTIDE SEQUENCE [LARGE SCALE GENOMIC DNA]</scope>
    <source>
        <strain evidence="2">Wonlab-2016</strain>
    </source>
</reference>
<dbReference type="Gene3D" id="2.60.120.260">
    <property type="entry name" value="Galactose-binding domain-like"/>
    <property type="match status" value="1"/>
</dbReference>
<evidence type="ECO:0000313" key="3">
    <source>
        <dbReference type="Proteomes" id="UP001519460"/>
    </source>
</evidence>
<proteinExistence type="predicted"/>
<dbReference type="InterPro" id="IPR051941">
    <property type="entry name" value="BG_Antigen-Binding_Lectin"/>
</dbReference>
<keyword evidence="3" id="KW-1185">Reference proteome</keyword>
<evidence type="ECO:0000259" key="1">
    <source>
        <dbReference type="Pfam" id="PF00024"/>
    </source>
</evidence>
<feature type="domain" description="Apple" evidence="1">
    <location>
        <begin position="57"/>
        <end position="107"/>
    </location>
</feature>
<dbReference type="AlphaFoldDB" id="A0ABD0JUR6"/>
<comment type="caution">
    <text evidence="2">The sequence shown here is derived from an EMBL/GenBank/DDBJ whole genome shotgun (WGS) entry which is preliminary data.</text>
</comment>
<accession>A0ABD0JUR6</accession>
<dbReference type="SUPFAM" id="SSF49785">
    <property type="entry name" value="Galactose-binding domain-like"/>
    <property type="match status" value="1"/>
</dbReference>
<organism evidence="2 3">
    <name type="scientific">Batillaria attramentaria</name>
    <dbReference type="NCBI Taxonomy" id="370345"/>
    <lineage>
        <taxon>Eukaryota</taxon>
        <taxon>Metazoa</taxon>
        <taxon>Spiralia</taxon>
        <taxon>Lophotrochozoa</taxon>
        <taxon>Mollusca</taxon>
        <taxon>Gastropoda</taxon>
        <taxon>Caenogastropoda</taxon>
        <taxon>Sorbeoconcha</taxon>
        <taxon>Cerithioidea</taxon>
        <taxon>Batillariidae</taxon>
        <taxon>Batillaria</taxon>
    </lineage>
</organism>
<evidence type="ECO:0000313" key="2">
    <source>
        <dbReference type="EMBL" id="KAK7478707.1"/>
    </source>
</evidence>
<dbReference type="Proteomes" id="UP001519460">
    <property type="component" value="Unassembled WGS sequence"/>
</dbReference>
<name>A0ABD0JUR6_9CAEN</name>
<dbReference type="EMBL" id="JACVVK020000319">
    <property type="protein sequence ID" value="KAK7478707.1"/>
    <property type="molecule type" value="Genomic_DNA"/>
</dbReference>